<protein>
    <submittedName>
        <fullName evidence="1">Uncharacterized protein</fullName>
    </submittedName>
</protein>
<dbReference type="STRING" id="1602171.ST44_12925"/>
<evidence type="ECO:0000313" key="1">
    <source>
        <dbReference type="EMBL" id="KIP59696.1"/>
    </source>
</evidence>
<proteinExistence type="predicted"/>
<dbReference type="Proteomes" id="UP000032046">
    <property type="component" value="Unassembled WGS sequence"/>
</dbReference>
<accession>A0A0D0HA54</accession>
<evidence type="ECO:0000313" key="2">
    <source>
        <dbReference type="Proteomes" id="UP000032046"/>
    </source>
</evidence>
<dbReference type="EMBL" id="JXQK01000091">
    <property type="protein sequence ID" value="KIP59696.1"/>
    <property type="molecule type" value="Genomic_DNA"/>
</dbReference>
<organism evidence="1 2">
    <name type="scientific">Prevotella pectinovora</name>
    <dbReference type="NCBI Taxonomy" id="1602169"/>
    <lineage>
        <taxon>Bacteria</taxon>
        <taxon>Pseudomonadati</taxon>
        <taxon>Bacteroidota</taxon>
        <taxon>Bacteroidia</taxon>
        <taxon>Bacteroidales</taxon>
        <taxon>Prevotellaceae</taxon>
        <taxon>Prevotella</taxon>
    </lineage>
</organism>
<gene>
    <name evidence="1" type="ORF">ST44_12925</name>
</gene>
<name>A0A0D0HA54_9BACT</name>
<reference evidence="1 2" key="1">
    <citation type="submission" date="2015-01" db="EMBL/GenBank/DDBJ databases">
        <title>Comparative genomics of non-oral Prevotella species.</title>
        <authorList>
            <person name="Accetto T."/>
            <person name="Nograsek B."/>
            <person name="Avgustin G."/>
        </authorList>
    </citation>
    <scope>NUCLEOTIDE SEQUENCE [LARGE SCALE GENOMIC DNA]</scope>
    <source>
        <strain evidence="1 2">P5-119</strain>
    </source>
</reference>
<keyword evidence="2" id="KW-1185">Reference proteome</keyword>
<sequence>MLLSACADSEYSNYPCHLVINNSTMQNMTLGSAMNAMSPGVFCRISRDGKTRFKFETNQNSEPSYGMLTAIDQKAQWTIGIYNAIIVGFGNQTGKFYAYDSQCRNCYESSGLTRYALTMNTDGTATCRYCHRVYDMNSGGILIKGDKGRGMIEYRGNTTGTFGILTVNN</sequence>
<dbReference type="AlphaFoldDB" id="A0A0D0HA54"/>
<comment type="caution">
    <text evidence="1">The sequence shown here is derived from an EMBL/GenBank/DDBJ whole genome shotgun (WGS) entry which is preliminary data.</text>
</comment>